<organism evidence="2 3">
    <name type="scientific">Herpetosiphon gulosus</name>
    <dbReference type="NCBI Taxonomy" id="1973496"/>
    <lineage>
        <taxon>Bacteria</taxon>
        <taxon>Bacillati</taxon>
        <taxon>Chloroflexota</taxon>
        <taxon>Chloroflexia</taxon>
        <taxon>Herpetosiphonales</taxon>
        <taxon>Herpetosiphonaceae</taxon>
        <taxon>Herpetosiphon</taxon>
    </lineage>
</organism>
<dbReference type="PROSITE" id="PS51819">
    <property type="entry name" value="VOC"/>
    <property type="match status" value="1"/>
</dbReference>
<dbReference type="Gene3D" id="3.30.720.110">
    <property type="match status" value="1"/>
</dbReference>
<evidence type="ECO:0000259" key="1">
    <source>
        <dbReference type="PROSITE" id="PS51819"/>
    </source>
</evidence>
<protein>
    <recommendedName>
        <fullName evidence="1">VOC domain-containing protein</fullName>
    </recommendedName>
</protein>
<dbReference type="SUPFAM" id="SSF54593">
    <property type="entry name" value="Glyoxalase/Bleomycin resistance protein/Dihydroxybiphenyl dioxygenase"/>
    <property type="match status" value="1"/>
</dbReference>
<accession>A0ABP9WYG8</accession>
<proteinExistence type="predicted"/>
<dbReference type="InterPro" id="IPR004360">
    <property type="entry name" value="Glyas_Fos-R_dOase_dom"/>
</dbReference>
<dbReference type="Pfam" id="PF00903">
    <property type="entry name" value="Glyoxalase"/>
    <property type="match status" value="1"/>
</dbReference>
<dbReference type="InterPro" id="IPR029068">
    <property type="entry name" value="Glyas_Bleomycin-R_OHBP_Dase"/>
</dbReference>
<dbReference type="Proteomes" id="UP001428290">
    <property type="component" value="Unassembled WGS sequence"/>
</dbReference>
<evidence type="ECO:0000313" key="3">
    <source>
        <dbReference type="Proteomes" id="UP001428290"/>
    </source>
</evidence>
<dbReference type="EMBL" id="BAABRU010000006">
    <property type="protein sequence ID" value="GAA5528239.1"/>
    <property type="molecule type" value="Genomic_DNA"/>
</dbReference>
<dbReference type="PANTHER" id="PTHR34109:SF1">
    <property type="entry name" value="VOC DOMAIN-CONTAINING PROTEIN"/>
    <property type="match status" value="1"/>
</dbReference>
<dbReference type="PANTHER" id="PTHR34109">
    <property type="entry name" value="BNAUNNG04460D PROTEIN-RELATED"/>
    <property type="match status" value="1"/>
</dbReference>
<feature type="domain" description="VOC" evidence="1">
    <location>
        <begin position="7"/>
        <end position="125"/>
    </location>
</feature>
<comment type="caution">
    <text evidence="2">The sequence shown here is derived from an EMBL/GenBank/DDBJ whole genome shotgun (WGS) entry which is preliminary data.</text>
</comment>
<keyword evidence="3" id="KW-1185">Reference proteome</keyword>
<dbReference type="Gene3D" id="3.30.720.120">
    <property type="match status" value="1"/>
</dbReference>
<name>A0ABP9WYG8_9CHLR</name>
<dbReference type="InterPro" id="IPR037523">
    <property type="entry name" value="VOC_core"/>
</dbReference>
<sequence length="166" mass="18884">MGYVPAGYCTVNPFIISNQATQLNQFLHVVFGAQPVEQAYTVDTDGLVLHSELKLGDSTLMVVDRKPDWPWTPSFLQVYVADLAQTLQIAVAHGATIVTEPTPMYGELFSRFVDPWHNLWWVYQYIGMDSWEATDSADETWDTQSPELNYIHRTLMQTMPRLGQKA</sequence>
<evidence type="ECO:0000313" key="2">
    <source>
        <dbReference type="EMBL" id="GAA5528239.1"/>
    </source>
</evidence>
<dbReference type="RefSeq" id="WP_345721849.1">
    <property type="nucleotide sequence ID" value="NZ_BAABRU010000006.1"/>
</dbReference>
<reference evidence="2 3" key="1">
    <citation type="submission" date="2024-02" db="EMBL/GenBank/DDBJ databases">
        <title>Herpetosiphon gulosus NBRC 112829.</title>
        <authorList>
            <person name="Ichikawa N."/>
            <person name="Katano-Makiyama Y."/>
            <person name="Hidaka K."/>
        </authorList>
    </citation>
    <scope>NUCLEOTIDE SEQUENCE [LARGE SCALE GENOMIC DNA]</scope>
    <source>
        <strain evidence="2 3">NBRC 112829</strain>
    </source>
</reference>
<gene>
    <name evidence="2" type="ORF">Hgul01_02036</name>
</gene>